<dbReference type="EMBL" id="JACEFO010002211">
    <property type="protein sequence ID" value="KAF8672931.1"/>
    <property type="molecule type" value="Genomic_DNA"/>
</dbReference>
<dbReference type="AlphaFoldDB" id="A0A835E737"/>
<evidence type="ECO:0000313" key="5">
    <source>
        <dbReference type="Proteomes" id="UP000636709"/>
    </source>
</evidence>
<evidence type="ECO:0000256" key="1">
    <source>
        <dbReference type="SAM" id="MobiDB-lite"/>
    </source>
</evidence>
<comment type="caution">
    <text evidence="4">The sequence shown here is derived from an EMBL/GenBank/DDBJ whole genome shotgun (WGS) entry which is preliminary data.</text>
</comment>
<dbReference type="Gene3D" id="3.40.50.1820">
    <property type="entry name" value="alpha/beta hydrolase"/>
    <property type="match status" value="1"/>
</dbReference>
<dbReference type="SUPFAM" id="SSF53474">
    <property type="entry name" value="alpha/beta-Hydrolases"/>
    <property type="match status" value="1"/>
</dbReference>
<feature type="region of interest" description="Disordered" evidence="1">
    <location>
        <begin position="440"/>
        <end position="460"/>
    </location>
</feature>
<keyword evidence="2" id="KW-0732">Signal</keyword>
<protein>
    <recommendedName>
        <fullName evidence="3">Fungal lipase-type domain-containing protein</fullName>
    </recommendedName>
</protein>
<dbReference type="InterPro" id="IPR029058">
    <property type="entry name" value="AB_hydrolase_fold"/>
</dbReference>
<dbReference type="CDD" id="cd00519">
    <property type="entry name" value="Lipase_3"/>
    <property type="match status" value="1"/>
</dbReference>
<feature type="chain" id="PRO_5032489975" description="Fungal lipase-type domain-containing protein" evidence="2">
    <location>
        <begin position="22"/>
        <end position="586"/>
    </location>
</feature>
<feature type="domain" description="Fungal lipase-type" evidence="3">
    <location>
        <begin position="186"/>
        <end position="321"/>
    </location>
</feature>
<dbReference type="Pfam" id="PF01764">
    <property type="entry name" value="Lipase_3"/>
    <property type="match status" value="1"/>
</dbReference>
<feature type="region of interest" description="Disordered" evidence="1">
    <location>
        <begin position="31"/>
        <end position="56"/>
    </location>
</feature>
<gene>
    <name evidence="4" type="ORF">HU200_049125</name>
</gene>
<feature type="compositionally biased region" description="Polar residues" evidence="1">
    <location>
        <begin position="441"/>
        <end position="460"/>
    </location>
</feature>
<name>A0A835E737_9POAL</name>
<dbReference type="InterPro" id="IPR002921">
    <property type="entry name" value="Fungal_lipase-type"/>
</dbReference>
<dbReference type="Proteomes" id="UP000636709">
    <property type="component" value="Unassembled WGS sequence"/>
</dbReference>
<dbReference type="PANTHER" id="PTHR46023:SF7">
    <property type="entry name" value="FUNGAL LIPASE-LIKE DOMAIN-CONTAINING PROTEIN"/>
    <property type="match status" value="1"/>
</dbReference>
<evidence type="ECO:0000313" key="4">
    <source>
        <dbReference type="EMBL" id="KAF8672931.1"/>
    </source>
</evidence>
<feature type="compositionally biased region" description="Basic and acidic residues" evidence="1">
    <location>
        <begin position="35"/>
        <end position="56"/>
    </location>
</feature>
<evidence type="ECO:0000256" key="2">
    <source>
        <dbReference type="SAM" id="SignalP"/>
    </source>
</evidence>
<accession>A0A835E737</accession>
<proteinExistence type="predicted"/>
<sequence>MGAKRVAAAAGAAALVYVALSGRLSSAPGDAAAEVLRRERRREDEEDEACRKGEERWPERAPASWREAMAVTARTAGFAYAETLGKWPIGDIAFGINHYMRIQGNLQHEYTGSGCVPLEGPGVRKELIGLLRYLRLCMFFSKKPYEVFLEFGGYGHSDILIRKSKSKLMKPAFTVVRDESTKCFLLFIRGATSTKDRLTAATAAEVPFHHSVLQDGRKPNLVAGHAHCGMVAAARWIADQAIPCLSKAVEQFPDYRVKIIGHSMGAGIAAILTYMLREDNKLSSSSCIAFGPAACMTWDLAESGKDFITTVVNRNDIVPSFGKASAALLRKEVMASSWAPDLQEQIQQTRILGFVNNSMNFMRSHIPFVSNAGSKGADVNVLLSDTPMDELNLSANAHATVQKHSALSCLSSVAANGQTLEALMNPTQGMDIPALMPTYAGTGQNTDKSTTAGETAPCSSEKVNCLKSDAGESGQEEKATDQEHMEQLLKSLRSMAMPSHPHQLYPPGRIMHMVVLPSLEERSTGIQRDQGDVVAIYQTPRSMYGKIRLARSMIRDHYMPRYIETMEMLIEKLAEDDRDGTTGQLG</sequence>
<reference evidence="4" key="1">
    <citation type="submission" date="2020-07" db="EMBL/GenBank/DDBJ databases">
        <title>Genome sequence and genetic diversity analysis of an under-domesticated orphan crop, white fonio (Digitaria exilis).</title>
        <authorList>
            <person name="Bennetzen J.L."/>
            <person name="Chen S."/>
            <person name="Ma X."/>
            <person name="Wang X."/>
            <person name="Yssel A.E.J."/>
            <person name="Chaluvadi S.R."/>
            <person name="Johnson M."/>
            <person name="Gangashetty P."/>
            <person name="Hamidou F."/>
            <person name="Sanogo M.D."/>
            <person name="Zwaenepoel A."/>
            <person name="Wallace J."/>
            <person name="Van De Peer Y."/>
            <person name="Van Deynze A."/>
        </authorList>
    </citation>
    <scope>NUCLEOTIDE SEQUENCE</scope>
    <source>
        <tissue evidence="4">Leaves</tissue>
    </source>
</reference>
<dbReference type="OrthoDB" id="438440at2759"/>
<feature type="signal peptide" evidence="2">
    <location>
        <begin position="1"/>
        <end position="21"/>
    </location>
</feature>
<dbReference type="GO" id="GO:0006629">
    <property type="term" value="P:lipid metabolic process"/>
    <property type="evidence" value="ECO:0007669"/>
    <property type="project" value="InterPro"/>
</dbReference>
<organism evidence="4 5">
    <name type="scientific">Digitaria exilis</name>
    <dbReference type="NCBI Taxonomy" id="1010633"/>
    <lineage>
        <taxon>Eukaryota</taxon>
        <taxon>Viridiplantae</taxon>
        <taxon>Streptophyta</taxon>
        <taxon>Embryophyta</taxon>
        <taxon>Tracheophyta</taxon>
        <taxon>Spermatophyta</taxon>
        <taxon>Magnoliopsida</taxon>
        <taxon>Liliopsida</taxon>
        <taxon>Poales</taxon>
        <taxon>Poaceae</taxon>
        <taxon>PACMAD clade</taxon>
        <taxon>Panicoideae</taxon>
        <taxon>Panicodae</taxon>
        <taxon>Paniceae</taxon>
        <taxon>Anthephorinae</taxon>
        <taxon>Digitaria</taxon>
    </lineage>
</organism>
<keyword evidence="5" id="KW-1185">Reference proteome</keyword>
<evidence type="ECO:0000259" key="3">
    <source>
        <dbReference type="Pfam" id="PF01764"/>
    </source>
</evidence>
<dbReference type="PANTHER" id="PTHR46023">
    <property type="entry name" value="LIPASE CLASS 3 PROTEIN-LIKE"/>
    <property type="match status" value="1"/>
</dbReference>